<evidence type="ECO:0000313" key="1">
    <source>
        <dbReference type="EMBL" id="DAF42671.1"/>
    </source>
</evidence>
<accession>A0A8S5RVS3</accession>
<proteinExistence type="predicted"/>
<reference evidence="1" key="1">
    <citation type="journal article" date="2021" name="Proc. Natl. Acad. Sci. U.S.A.">
        <title>A Catalog of Tens of Thousands of Viruses from Human Metagenomes Reveals Hidden Associations with Chronic Diseases.</title>
        <authorList>
            <person name="Tisza M.J."/>
            <person name="Buck C.B."/>
        </authorList>
    </citation>
    <scope>NUCLEOTIDE SEQUENCE</scope>
    <source>
        <strain evidence="1">CtHip2</strain>
    </source>
</reference>
<dbReference type="EMBL" id="BK032497">
    <property type="protein sequence ID" value="DAF42671.1"/>
    <property type="molecule type" value="Genomic_DNA"/>
</dbReference>
<sequence>MQPKQLHLFLKITDLKDKDKFIDYMKNKCALNSEQIAEEKEDALLFLIKPDYIMTSNDALKYVSELDKIFTEFSYLYPRIEVVGEGNEKR</sequence>
<name>A0A8S5RVS3_9CAUD</name>
<organism evidence="1">
    <name type="scientific">Siphoviridae sp. ctHip2</name>
    <dbReference type="NCBI Taxonomy" id="2827830"/>
    <lineage>
        <taxon>Viruses</taxon>
        <taxon>Duplodnaviria</taxon>
        <taxon>Heunggongvirae</taxon>
        <taxon>Uroviricota</taxon>
        <taxon>Caudoviricetes</taxon>
    </lineage>
</organism>
<protein>
    <submittedName>
        <fullName evidence="1">Uncharacterized protein</fullName>
    </submittedName>
</protein>